<comment type="cofactor">
    <cofactor evidence="18">
        <name>Mg(2+)</name>
        <dbReference type="ChEBI" id="CHEBI:18420"/>
    </cofactor>
    <text evidence="18">Binds 1 Mg(2+) ion per subunit.</text>
</comment>
<dbReference type="EC" id="2.3.1.157" evidence="18"/>
<keyword evidence="7 18" id="KW-0479">Metal-binding</keyword>
<dbReference type="CDD" id="cd02540">
    <property type="entry name" value="GT2_GlmU_N_bac"/>
    <property type="match status" value="1"/>
</dbReference>
<dbReference type="EMBL" id="CP078073">
    <property type="protein sequence ID" value="QXL89696.1"/>
    <property type="molecule type" value="Genomic_DNA"/>
</dbReference>
<evidence type="ECO:0000256" key="12">
    <source>
        <dbReference type="ARBA" id="ARBA00023268"/>
    </source>
</evidence>
<dbReference type="GO" id="GO:0003977">
    <property type="term" value="F:UDP-N-acetylglucosamine diphosphorylase activity"/>
    <property type="evidence" value="ECO:0007669"/>
    <property type="project" value="UniProtKB-UniRule"/>
</dbReference>
<comment type="catalytic activity">
    <reaction evidence="16 18">
        <text>N-acetyl-alpha-D-glucosamine 1-phosphate + UTP + H(+) = UDP-N-acetyl-alpha-D-glucosamine + diphosphate</text>
        <dbReference type="Rhea" id="RHEA:13509"/>
        <dbReference type="ChEBI" id="CHEBI:15378"/>
        <dbReference type="ChEBI" id="CHEBI:33019"/>
        <dbReference type="ChEBI" id="CHEBI:46398"/>
        <dbReference type="ChEBI" id="CHEBI:57705"/>
        <dbReference type="ChEBI" id="CHEBI:57776"/>
        <dbReference type="EC" id="2.7.7.23"/>
    </reaction>
</comment>
<sequence length="454" mass="47638">MQATHRPLALIVLAAGAGTRMNSDLPKPLHPLGCAPLVAHTIAAGAALEPSRLIVVTGHGAEQVEAALQDIAPEAVAVRQAPQLGTGHAVLQAADALKDFDGDAMVLYGDSPFFTPETLQAMRIARTAHDVVMLGFRPTDPGRYGRMVMDGDILQKIVEFKDATEQERKITFCNSGVLCADAATLMSLLTQITNDNAAGEYYLTDIPELAGNAGLTATAIACDEAETIGINSRAELAHAEAQFQSQRRAELIEVGVTMQAPDTVHFALDTHIGRDAVIEPYVVFGPNVTVESGAHIRAFSHLEGCHVSAGAIVGPYARLRPGAEIGNDAKIGNFVEVKNAEIAEGAKVNHLSYIGDASIGERANIGAGTVTCNYDGVMKHRTTIGADAFIGSDTMLVAPVTVGTRAMTASGSTITDDIPDGALAIGRAKQVNKPGLAVKLRDRLKAIKAAKSKD</sequence>
<feature type="binding site" evidence="18">
    <location>
        <position position="145"/>
    </location>
    <ligand>
        <name>UDP-N-acetyl-alpha-D-glucosamine</name>
        <dbReference type="ChEBI" id="CHEBI:57705"/>
    </ligand>
</feature>
<dbReference type="Gene3D" id="3.90.550.10">
    <property type="entry name" value="Spore Coat Polysaccharide Biosynthesis Protein SpsA, Chain A"/>
    <property type="match status" value="1"/>
</dbReference>
<evidence type="ECO:0000256" key="13">
    <source>
        <dbReference type="ARBA" id="ARBA00023315"/>
    </source>
</evidence>
<dbReference type="HAMAP" id="MF_01631">
    <property type="entry name" value="GlmU"/>
    <property type="match status" value="1"/>
</dbReference>
<evidence type="ECO:0000256" key="11">
    <source>
        <dbReference type="ARBA" id="ARBA00022984"/>
    </source>
</evidence>
<dbReference type="GO" id="GO:0009245">
    <property type="term" value="P:lipid A biosynthetic process"/>
    <property type="evidence" value="ECO:0007669"/>
    <property type="project" value="UniProtKB-UniRule"/>
</dbReference>
<dbReference type="InterPro" id="IPR001451">
    <property type="entry name" value="Hexapep"/>
</dbReference>
<feature type="binding site" evidence="18">
    <location>
        <position position="410"/>
    </location>
    <ligand>
        <name>acetyl-CoA</name>
        <dbReference type="ChEBI" id="CHEBI:57288"/>
    </ligand>
</feature>
<evidence type="ECO:0000256" key="10">
    <source>
        <dbReference type="ARBA" id="ARBA00022960"/>
    </source>
</evidence>
<feature type="binding site" evidence="18">
    <location>
        <position position="353"/>
    </location>
    <ligand>
        <name>UDP-N-acetyl-alpha-D-glucosamine</name>
        <dbReference type="ChEBI" id="CHEBI:57705"/>
    </ligand>
</feature>
<protein>
    <recommendedName>
        <fullName evidence="18">Bifunctional protein GlmU</fullName>
    </recommendedName>
    <domain>
        <recommendedName>
            <fullName evidence="18">UDP-N-acetylglucosamine pyrophosphorylase</fullName>
            <ecNumber evidence="18">2.7.7.23</ecNumber>
        </recommendedName>
        <alternativeName>
            <fullName evidence="18">N-acetylglucosamine-1-phosphate uridyltransferase</fullName>
        </alternativeName>
    </domain>
    <domain>
        <recommendedName>
            <fullName evidence="18">Glucosamine-1-phosphate N-acetyltransferase</fullName>
            <ecNumber evidence="18">2.3.1.157</ecNumber>
        </recommendedName>
    </domain>
</protein>
<evidence type="ECO:0000256" key="6">
    <source>
        <dbReference type="ARBA" id="ARBA00022695"/>
    </source>
</evidence>
<evidence type="ECO:0000256" key="9">
    <source>
        <dbReference type="ARBA" id="ARBA00022842"/>
    </source>
</evidence>
<dbReference type="PANTHER" id="PTHR43584:SF3">
    <property type="entry name" value="BIFUNCTIONAL PROTEIN GLMU"/>
    <property type="match status" value="1"/>
</dbReference>
<feature type="binding site" evidence="18">
    <location>
        <position position="174"/>
    </location>
    <ligand>
        <name>UDP-N-acetyl-alpha-D-glucosamine</name>
        <dbReference type="ChEBI" id="CHEBI:57705"/>
    </ligand>
</feature>
<evidence type="ECO:0000256" key="18">
    <source>
        <dbReference type="HAMAP-Rule" id="MF_01631"/>
    </source>
</evidence>
<evidence type="ECO:0000256" key="1">
    <source>
        <dbReference type="ARBA" id="ARBA00004496"/>
    </source>
</evidence>
<comment type="similarity">
    <text evidence="3 18">In the N-terminal section; belongs to the N-acetylglucosamine-1-phosphate uridyltransferase family.</text>
</comment>
<evidence type="ECO:0000256" key="17">
    <source>
        <dbReference type="ARBA" id="ARBA00049628"/>
    </source>
</evidence>
<dbReference type="GO" id="GO:0009252">
    <property type="term" value="P:peptidoglycan biosynthetic process"/>
    <property type="evidence" value="ECO:0007669"/>
    <property type="project" value="UniProtKB-UniRule"/>
</dbReference>
<evidence type="ECO:0000256" key="5">
    <source>
        <dbReference type="ARBA" id="ARBA00022679"/>
    </source>
</evidence>
<dbReference type="InterPro" id="IPR005882">
    <property type="entry name" value="Bifunctional_GlmU"/>
</dbReference>
<dbReference type="RefSeq" id="WP_257892719.1">
    <property type="nucleotide sequence ID" value="NZ_JAIMBW010000001.1"/>
</dbReference>
<feature type="binding site" evidence="18">
    <location>
        <position position="367"/>
    </location>
    <ligand>
        <name>acetyl-CoA</name>
        <dbReference type="ChEBI" id="CHEBI:57288"/>
    </ligand>
</feature>
<feature type="region of interest" description="Pyrophosphorylase" evidence="18">
    <location>
        <begin position="1"/>
        <end position="233"/>
    </location>
</feature>
<dbReference type="InterPro" id="IPR011004">
    <property type="entry name" value="Trimer_LpxA-like_sf"/>
</dbReference>
<keyword evidence="13 18" id="KW-0012">Acyltransferase</keyword>
<proteinExistence type="inferred from homology"/>
<dbReference type="GO" id="GO:0000902">
    <property type="term" value="P:cell morphogenesis"/>
    <property type="evidence" value="ECO:0007669"/>
    <property type="project" value="UniProtKB-UniRule"/>
</dbReference>
<evidence type="ECO:0000256" key="7">
    <source>
        <dbReference type="ARBA" id="ARBA00022723"/>
    </source>
</evidence>
<comment type="function">
    <text evidence="17 18">Catalyzes the last two sequential reactions in the de novo biosynthetic pathway for UDP-N-acetylglucosamine (UDP-GlcNAc). The C-terminal domain catalyzes the transfer of acetyl group from acetyl coenzyme A to glucosamine-1-phosphate (GlcN-1-P) to produce N-acetylglucosamine-1-phosphate (GlcNAc-1-P), which is converted into UDP-GlcNAc by the transfer of uridine 5-monophosphate (from uridine 5-triphosphate), a reaction catalyzed by the N-terminal domain.</text>
</comment>
<dbReference type="Gene3D" id="2.160.10.10">
    <property type="entry name" value="Hexapeptide repeat proteins"/>
    <property type="match status" value="1"/>
</dbReference>
<keyword evidence="8 18" id="KW-0677">Repeat</keyword>
<comment type="catalytic activity">
    <reaction evidence="15 18">
        <text>alpha-D-glucosamine 1-phosphate + acetyl-CoA = N-acetyl-alpha-D-glucosamine 1-phosphate + CoA + H(+)</text>
        <dbReference type="Rhea" id="RHEA:13725"/>
        <dbReference type="ChEBI" id="CHEBI:15378"/>
        <dbReference type="ChEBI" id="CHEBI:57287"/>
        <dbReference type="ChEBI" id="CHEBI:57288"/>
        <dbReference type="ChEBI" id="CHEBI:57776"/>
        <dbReference type="ChEBI" id="CHEBI:58516"/>
        <dbReference type="EC" id="2.3.1.157"/>
    </reaction>
</comment>
<keyword evidence="5 18" id="KW-0808">Transferase</keyword>
<comment type="pathway">
    <text evidence="18">Nucleotide-sugar biosynthesis; UDP-N-acetyl-alpha-D-glucosamine biosynthesis; N-acetyl-alpha-D-glucosamine 1-phosphate from alpha-D-glucosamine 6-phosphate (route II): step 2/2.</text>
</comment>
<feature type="binding site" evidence="18">
    <location>
        <position position="392"/>
    </location>
    <ligand>
        <name>acetyl-CoA</name>
        <dbReference type="ChEBI" id="CHEBI:57288"/>
    </ligand>
</feature>
<dbReference type="CDD" id="cd03353">
    <property type="entry name" value="LbH_GlmU_C"/>
    <property type="match status" value="1"/>
</dbReference>
<comment type="pathway">
    <text evidence="18">Bacterial outer membrane biogenesis; LPS lipid A biosynthesis.</text>
</comment>
<feature type="binding site" evidence="18">
    <location>
        <position position="159"/>
    </location>
    <ligand>
        <name>UDP-N-acetyl-alpha-D-glucosamine</name>
        <dbReference type="ChEBI" id="CHEBI:57705"/>
    </ligand>
</feature>
<dbReference type="GO" id="GO:0000287">
    <property type="term" value="F:magnesium ion binding"/>
    <property type="evidence" value="ECO:0007669"/>
    <property type="project" value="UniProtKB-UniRule"/>
</dbReference>
<evidence type="ECO:0000256" key="4">
    <source>
        <dbReference type="ARBA" id="ARBA00022490"/>
    </source>
</evidence>
<dbReference type="InterPro" id="IPR038009">
    <property type="entry name" value="GlmU_C_LbH"/>
</dbReference>
<dbReference type="SUPFAM" id="SSF53448">
    <property type="entry name" value="Nucleotide-diphospho-sugar transferases"/>
    <property type="match status" value="1"/>
</dbReference>
<dbReference type="Proteomes" id="UP000693972">
    <property type="component" value="Unassembled WGS sequence"/>
</dbReference>
<feature type="binding site" evidence="18">
    <location>
        <position position="320"/>
    </location>
    <ligand>
        <name>UDP-N-acetyl-alpha-D-glucosamine</name>
        <dbReference type="ChEBI" id="CHEBI:57705"/>
    </ligand>
</feature>
<feature type="binding site" evidence="18">
    <location>
        <position position="231"/>
    </location>
    <ligand>
        <name>Mg(2+)</name>
        <dbReference type="ChEBI" id="CHEBI:18420"/>
    </ligand>
</feature>
<evidence type="ECO:0000256" key="8">
    <source>
        <dbReference type="ARBA" id="ARBA00022737"/>
    </source>
</evidence>
<feature type="domain" description="MobA-like NTP transferase" evidence="19">
    <location>
        <begin position="11"/>
        <end position="135"/>
    </location>
</feature>
<dbReference type="EMBL" id="JAIMBW010000001">
    <property type="protein sequence ID" value="MBY4892978.1"/>
    <property type="molecule type" value="Genomic_DNA"/>
</dbReference>
<dbReference type="PANTHER" id="PTHR43584">
    <property type="entry name" value="NUCLEOTIDYL TRANSFERASE"/>
    <property type="match status" value="1"/>
</dbReference>
<evidence type="ECO:0000256" key="2">
    <source>
        <dbReference type="ARBA" id="ARBA00007707"/>
    </source>
</evidence>
<feature type="region of interest" description="N-acetyltransferase" evidence="18">
    <location>
        <begin position="255"/>
        <end position="454"/>
    </location>
</feature>
<keyword evidence="12 18" id="KW-0511">Multifunctional enzyme</keyword>
<reference evidence="21 22" key="1">
    <citation type="submission" date="2021-07" db="EMBL/GenBank/DDBJ databases">
        <title>Karlodiniumbacter phycospheric gen. nov., sp. nov., a phycosphere bacterium isolated from karlodinium veneficum.</title>
        <authorList>
            <person name="Peng Y."/>
            <person name="Jiang L."/>
            <person name="Lee J."/>
        </authorList>
    </citation>
    <scope>NUCLEOTIDE SEQUENCE</scope>
    <source>
        <strain evidence="21 22">N5</strain>
    </source>
</reference>
<comment type="pathway">
    <text evidence="18">Nucleotide-sugar biosynthesis; UDP-N-acetyl-alpha-D-glucosamine biosynthesis; UDP-N-acetyl-alpha-D-glucosamine from N-acetyl-alpha-D-glucosamine 1-phosphate: step 1/1.</text>
</comment>
<comment type="subunit">
    <text evidence="18">Homotrimer.</text>
</comment>
<evidence type="ECO:0000313" key="20">
    <source>
        <dbReference type="EMBL" id="MBY4892978.1"/>
    </source>
</evidence>
<dbReference type="SUPFAM" id="SSF51161">
    <property type="entry name" value="Trimeric LpxA-like enzymes"/>
    <property type="match status" value="1"/>
</dbReference>
<dbReference type="Pfam" id="PF12804">
    <property type="entry name" value="NTP_transf_3"/>
    <property type="match status" value="1"/>
</dbReference>
<evidence type="ECO:0000256" key="16">
    <source>
        <dbReference type="ARBA" id="ARBA00048493"/>
    </source>
</evidence>
<evidence type="ECO:0000313" key="22">
    <source>
        <dbReference type="Proteomes" id="UP000693972"/>
    </source>
</evidence>
<feature type="binding site" evidence="18">
    <location>
        <position position="80"/>
    </location>
    <ligand>
        <name>UDP-N-acetyl-alpha-D-glucosamine</name>
        <dbReference type="ChEBI" id="CHEBI:57705"/>
    </ligand>
</feature>
<comment type="similarity">
    <text evidence="2 18">In the C-terminal section; belongs to the transferase hexapeptide repeat family.</text>
</comment>
<dbReference type="NCBIfam" id="NF010933">
    <property type="entry name" value="PRK14353.1"/>
    <property type="match status" value="1"/>
</dbReference>
<evidence type="ECO:0000256" key="15">
    <source>
        <dbReference type="ARBA" id="ARBA00048247"/>
    </source>
</evidence>
<evidence type="ECO:0000256" key="14">
    <source>
        <dbReference type="ARBA" id="ARBA00023316"/>
    </source>
</evidence>
<dbReference type="AlphaFoldDB" id="A0A975TYR0"/>
<name>A0A975TYR0_9RHOB</name>
<keyword evidence="6 18" id="KW-0548">Nucleotidyltransferase</keyword>
<dbReference type="InterPro" id="IPR050065">
    <property type="entry name" value="GlmU-like"/>
</dbReference>
<feature type="region of interest" description="Linker" evidence="18">
    <location>
        <begin position="234"/>
        <end position="254"/>
    </location>
</feature>
<feature type="binding site" evidence="18">
    <location>
        <begin position="108"/>
        <end position="110"/>
    </location>
    <ligand>
        <name>UDP-N-acetyl-alpha-D-glucosamine</name>
        <dbReference type="ChEBI" id="CHEBI:57705"/>
    </ligand>
</feature>
<feature type="binding site" evidence="18">
    <location>
        <position position="231"/>
    </location>
    <ligand>
        <name>UDP-N-acetyl-alpha-D-glucosamine</name>
        <dbReference type="ChEBI" id="CHEBI:57705"/>
    </ligand>
</feature>
<dbReference type="InterPro" id="IPR025877">
    <property type="entry name" value="MobA-like_NTP_Trfase"/>
</dbReference>
<keyword evidence="22" id="KW-1185">Reference proteome</keyword>
<dbReference type="GO" id="GO:0019134">
    <property type="term" value="F:glucosamine-1-phosphate N-acetyltransferase activity"/>
    <property type="evidence" value="ECO:0007669"/>
    <property type="project" value="UniProtKB-UniRule"/>
</dbReference>
<accession>A0A975TYR0</accession>
<keyword evidence="14 18" id="KW-0961">Cell wall biogenesis/degradation</keyword>
<keyword evidence="9 18" id="KW-0460">Magnesium</keyword>
<dbReference type="Pfam" id="PF00132">
    <property type="entry name" value="Hexapep"/>
    <property type="match status" value="2"/>
</dbReference>
<feature type="binding site" evidence="18">
    <location>
        <position position="110"/>
    </location>
    <ligand>
        <name>Mg(2+)</name>
        <dbReference type="ChEBI" id="CHEBI:18420"/>
    </ligand>
</feature>
<feature type="binding site" evidence="18">
    <location>
        <begin position="85"/>
        <end position="86"/>
    </location>
    <ligand>
        <name>UDP-N-acetyl-alpha-D-glucosamine</name>
        <dbReference type="ChEBI" id="CHEBI:57705"/>
    </ligand>
</feature>
<feature type="active site" description="Proton acceptor" evidence="18">
    <location>
        <position position="350"/>
    </location>
</feature>
<keyword evidence="11 18" id="KW-0573">Peptidoglycan synthesis</keyword>
<feature type="binding site" evidence="18">
    <location>
        <begin position="373"/>
        <end position="374"/>
    </location>
    <ligand>
        <name>acetyl-CoA</name>
        <dbReference type="ChEBI" id="CHEBI:57288"/>
    </ligand>
</feature>
<dbReference type="InterPro" id="IPR029044">
    <property type="entry name" value="Nucleotide-diphossugar_trans"/>
</dbReference>
<feature type="binding site" evidence="18">
    <location>
        <position position="364"/>
    </location>
    <ligand>
        <name>UDP-N-acetyl-alpha-D-glucosamine</name>
        <dbReference type="ChEBI" id="CHEBI:57705"/>
    </ligand>
</feature>
<dbReference type="NCBIfam" id="TIGR01173">
    <property type="entry name" value="glmU"/>
    <property type="match status" value="1"/>
</dbReference>
<evidence type="ECO:0000256" key="3">
    <source>
        <dbReference type="ARBA" id="ARBA00007947"/>
    </source>
</evidence>
<dbReference type="GO" id="GO:0008360">
    <property type="term" value="P:regulation of cell shape"/>
    <property type="evidence" value="ECO:0007669"/>
    <property type="project" value="UniProtKB-KW"/>
</dbReference>
<evidence type="ECO:0000313" key="21">
    <source>
        <dbReference type="EMBL" id="QXL89696.1"/>
    </source>
</evidence>
<dbReference type="GO" id="GO:0006048">
    <property type="term" value="P:UDP-N-acetylglucosamine biosynthetic process"/>
    <property type="evidence" value="ECO:0007669"/>
    <property type="project" value="InterPro"/>
</dbReference>
<dbReference type="GO" id="GO:0016020">
    <property type="term" value="C:membrane"/>
    <property type="evidence" value="ECO:0007669"/>
    <property type="project" value="GOC"/>
</dbReference>
<organism evidence="21">
    <name type="scientific">Gymnodinialimonas phycosphaerae</name>
    <dbReference type="NCBI Taxonomy" id="2841589"/>
    <lineage>
        <taxon>Bacteria</taxon>
        <taxon>Pseudomonadati</taxon>
        <taxon>Pseudomonadota</taxon>
        <taxon>Alphaproteobacteria</taxon>
        <taxon>Rhodobacterales</taxon>
        <taxon>Paracoccaceae</taxon>
        <taxon>Gymnodinialimonas</taxon>
    </lineage>
</organism>
<keyword evidence="4 18" id="KW-0963">Cytoplasm</keyword>
<feature type="binding site" evidence="18">
    <location>
        <position position="427"/>
    </location>
    <ligand>
        <name>acetyl-CoA</name>
        <dbReference type="ChEBI" id="CHEBI:57288"/>
    </ligand>
</feature>
<dbReference type="GO" id="GO:0005737">
    <property type="term" value="C:cytoplasm"/>
    <property type="evidence" value="ECO:0007669"/>
    <property type="project" value="UniProtKB-SubCell"/>
</dbReference>
<dbReference type="GO" id="GO:0071555">
    <property type="term" value="P:cell wall organization"/>
    <property type="evidence" value="ECO:0007669"/>
    <property type="project" value="UniProtKB-KW"/>
</dbReference>
<dbReference type="EC" id="2.7.7.23" evidence="18"/>
<gene>
    <name evidence="18 21" type="primary">glmU</name>
    <name evidence="20" type="ORF">KUL25_09400</name>
    <name evidence="21" type="ORF">KUL25_09405</name>
</gene>
<feature type="binding site" evidence="18">
    <location>
        <position position="338"/>
    </location>
    <ligand>
        <name>UDP-N-acetyl-alpha-D-glucosamine</name>
        <dbReference type="ChEBI" id="CHEBI:57705"/>
    </ligand>
</feature>
<feature type="binding site" evidence="18">
    <location>
        <position position="27"/>
    </location>
    <ligand>
        <name>UDP-N-acetyl-alpha-D-glucosamine</name>
        <dbReference type="ChEBI" id="CHEBI:57705"/>
    </ligand>
</feature>
<comment type="subcellular location">
    <subcellularLocation>
        <location evidence="1 18">Cytoplasm</location>
    </subcellularLocation>
</comment>
<feature type="binding site" evidence="18">
    <location>
        <begin position="13"/>
        <end position="16"/>
    </location>
    <ligand>
        <name>UDP-N-acetyl-alpha-D-glucosamine</name>
        <dbReference type="ChEBI" id="CHEBI:57705"/>
    </ligand>
</feature>
<evidence type="ECO:0000259" key="19">
    <source>
        <dbReference type="Pfam" id="PF12804"/>
    </source>
</evidence>
<keyword evidence="10 18" id="KW-0133">Cell shape</keyword>